<dbReference type="EC" id="1.3.99.16" evidence="2"/>
<organism evidence="2">
    <name type="scientific">mine drainage metagenome</name>
    <dbReference type="NCBI Taxonomy" id="410659"/>
    <lineage>
        <taxon>unclassified sequences</taxon>
        <taxon>metagenomes</taxon>
        <taxon>ecological metagenomes</taxon>
    </lineage>
</organism>
<dbReference type="InterPro" id="IPR000674">
    <property type="entry name" value="Ald_Oxase/Xan_DH_a/b"/>
</dbReference>
<dbReference type="PANTHER" id="PTHR47495:SF1">
    <property type="entry name" value="BLL3820 PROTEIN"/>
    <property type="match status" value="1"/>
</dbReference>
<protein>
    <submittedName>
        <fullName evidence="2">Isoquinoline 1-oxidoreductase, beta subunit</fullName>
        <ecNumber evidence="2">1.3.99.16</ecNumber>
    </submittedName>
</protein>
<evidence type="ECO:0000313" key="2">
    <source>
        <dbReference type="EMBL" id="CBI00229.1"/>
    </source>
</evidence>
<dbReference type="EMBL" id="CABN01000107">
    <property type="protein sequence ID" value="CBI00229.1"/>
    <property type="molecule type" value="Genomic_DNA"/>
</dbReference>
<dbReference type="PIRSF" id="PIRSF036389">
    <property type="entry name" value="IOR_B"/>
    <property type="match status" value="1"/>
</dbReference>
<dbReference type="InterPro" id="IPR012368">
    <property type="entry name" value="OxRdtase_Mopterin-bd_su_IorB"/>
</dbReference>
<name>E6PZ70_9ZZZZ</name>
<dbReference type="Pfam" id="PF20256">
    <property type="entry name" value="MoCoBD_2"/>
    <property type="match status" value="1"/>
</dbReference>
<sequence>MRLTRRSFFELSAMAGGGFLLKLTLPQLASAQNHAANLLSPAAFVRIAPDGIVTIVAKSPEIGQGIRTSLPMIIAEELDADWTSVRIEQANLDEAVYGSQGAGGSMSTPNNWLPMRQVGSAARQLLVTAAARRWQVPESEVTTARGRLLHVSSNRSMGYGEVASDAAQLPPPDPATLHFKDPKDYTILGHFQSGCDNLSLVTGKPLFGIDVYLPGMLHAAYHRCAVFGGRVKSANLDVIRKLPGVRYAFVLDGTIQPATVVPVEAGLASGVAIVADSWYQAQQARKQLKVDWILPPNPVPSSAELNNRAQALAAQPATHTLYSEGDVSKTLASANKVVEAAYSYPFLAHMTLEPQNATAWFHDGKLEIWADSQNPGPGSRLVSQALQIPESEITIHMLRAGGGFGRRLMNDYVLEAAYIAKQVPAPVKLLWSREDDFIHDAYRAAGWQFLKAGLDPAGEVIGWQQRLVTFGDGDHYAAGAGIDAAEFPSGRVPNFELSTSTQPLWLRTGFLRAPGSNAYAFVIQSFIDELANAAGKDPLEFQLALLSREASPGSPAAKHPDAPNTLKGKRQADVLRKVAEISDWANRSKTPGSGKGMGIAAHFCHLGYFAIVAHVSVNASKGIRVEKVWAVGDVGSQLVNLSGAEAQVQGSVIEAMSHMQQEITLADGRIQQTAFDRDPMMRLRQTPKIEIGWVKSDYSPTGLGEPALPPVLPAIANAVFAATGKRIRTLPLARSGFHFV</sequence>
<dbReference type="PROSITE" id="PS51318">
    <property type="entry name" value="TAT"/>
    <property type="match status" value="1"/>
</dbReference>
<comment type="caution">
    <text evidence="2">The sequence shown here is derived from an EMBL/GenBank/DDBJ whole genome shotgun (WGS) entry which is preliminary data.</text>
</comment>
<feature type="domain" description="Aldehyde oxidase/xanthine dehydrogenase a/b hammerhead" evidence="1">
    <location>
        <begin position="202"/>
        <end position="296"/>
    </location>
</feature>
<keyword evidence="2" id="KW-0560">Oxidoreductase</keyword>
<dbReference type="InterPro" id="IPR008274">
    <property type="entry name" value="AldOxase/xan_DH_MoCoBD1"/>
</dbReference>
<dbReference type="Gene3D" id="3.90.1170.50">
    <property type="entry name" value="Aldehyde oxidase/xanthine dehydrogenase, a/b hammerhead"/>
    <property type="match status" value="1"/>
</dbReference>
<dbReference type="GO" id="GO:0047121">
    <property type="term" value="F:isoquinoline 1-oxidoreductase activity"/>
    <property type="evidence" value="ECO:0007669"/>
    <property type="project" value="UniProtKB-EC"/>
</dbReference>
<evidence type="ECO:0000259" key="1">
    <source>
        <dbReference type="SMART" id="SM01008"/>
    </source>
</evidence>
<dbReference type="Pfam" id="PF02738">
    <property type="entry name" value="MoCoBD_1"/>
    <property type="match status" value="1"/>
</dbReference>
<dbReference type="InterPro" id="IPR046867">
    <property type="entry name" value="AldOxase/xan_DH_MoCoBD2"/>
</dbReference>
<dbReference type="AlphaFoldDB" id="E6PZ70"/>
<dbReference type="PANTHER" id="PTHR47495">
    <property type="entry name" value="ALDEHYDE DEHYDROGENASE"/>
    <property type="match status" value="1"/>
</dbReference>
<dbReference type="SUPFAM" id="SSF56003">
    <property type="entry name" value="Molybdenum cofactor-binding domain"/>
    <property type="match status" value="2"/>
</dbReference>
<dbReference type="Gene3D" id="3.30.365.10">
    <property type="entry name" value="Aldehyde oxidase/xanthine dehydrogenase, molybdopterin binding domain"/>
    <property type="match status" value="4"/>
</dbReference>
<proteinExistence type="predicted"/>
<dbReference type="InterPro" id="IPR052516">
    <property type="entry name" value="N-heterocyclic_Hydroxylase"/>
</dbReference>
<reference evidence="2" key="1">
    <citation type="submission" date="2009-10" db="EMBL/GenBank/DDBJ databases">
        <title>Diversity of trophic interactions inside an arsenic-rich microbial ecosystem.</title>
        <authorList>
            <person name="Bertin P.N."/>
            <person name="Heinrich-Salmeron A."/>
            <person name="Pelletier E."/>
            <person name="Goulhen-Chollet F."/>
            <person name="Arsene-Ploetze F."/>
            <person name="Gallien S."/>
            <person name="Calteau A."/>
            <person name="Vallenet D."/>
            <person name="Casiot C."/>
            <person name="Chane-Woon-Ming B."/>
            <person name="Giloteaux L."/>
            <person name="Barakat M."/>
            <person name="Bonnefoy V."/>
            <person name="Bruneel O."/>
            <person name="Chandler M."/>
            <person name="Cleiss J."/>
            <person name="Duran R."/>
            <person name="Elbaz-Poulichet F."/>
            <person name="Fonknechten N."/>
            <person name="Lauga B."/>
            <person name="Mornico D."/>
            <person name="Ortet P."/>
            <person name="Schaeffer C."/>
            <person name="Siguier P."/>
            <person name="Alexander Thil Smith A."/>
            <person name="Van Dorsselaer A."/>
            <person name="Weissenbach J."/>
            <person name="Medigue C."/>
            <person name="Le Paslier D."/>
        </authorList>
    </citation>
    <scope>NUCLEOTIDE SEQUENCE</scope>
</reference>
<dbReference type="InterPro" id="IPR006311">
    <property type="entry name" value="TAT_signal"/>
</dbReference>
<dbReference type="SMART" id="SM01008">
    <property type="entry name" value="Ald_Xan_dh_C"/>
    <property type="match status" value="1"/>
</dbReference>
<gene>
    <name evidence="2" type="primary">iorB</name>
    <name evidence="2" type="ORF">CARN3_1231</name>
</gene>
<accession>E6PZ70</accession>
<dbReference type="InterPro" id="IPR037165">
    <property type="entry name" value="AldOxase/xan_DH_Mopterin-bd_sf"/>
</dbReference>